<dbReference type="PANTHER" id="PTHR47245">
    <property type="entry name" value="PEPTIDYLPROLYL ISOMERASE"/>
    <property type="match status" value="1"/>
</dbReference>
<comment type="caution">
    <text evidence="3">The sequence shown here is derived from an EMBL/GenBank/DDBJ whole genome shotgun (WGS) entry which is preliminary data.</text>
</comment>
<accession>B3C541</accession>
<evidence type="ECO:0000259" key="2">
    <source>
        <dbReference type="PROSITE" id="PS50198"/>
    </source>
</evidence>
<protein>
    <submittedName>
        <fullName evidence="3">PPIC-type PPIASE domain protein</fullName>
    </submittedName>
</protein>
<dbReference type="SUPFAM" id="SSF54534">
    <property type="entry name" value="FKBP-like"/>
    <property type="match status" value="1"/>
</dbReference>
<dbReference type="Gene3D" id="3.10.50.40">
    <property type="match status" value="1"/>
</dbReference>
<dbReference type="AlphaFoldDB" id="B3C541"/>
<dbReference type="PANTHER" id="PTHR47245:SF2">
    <property type="entry name" value="PEPTIDYL-PROLYL CIS-TRANS ISOMERASE HP_0175-RELATED"/>
    <property type="match status" value="1"/>
</dbReference>
<dbReference type="InterPro" id="IPR000297">
    <property type="entry name" value="PPIase_PpiC"/>
</dbReference>
<evidence type="ECO:0000313" key="4">
    <source>
        <dbReference type="Proteomes" id="UP000004596"/>
    </source>
</evidence>
<dbReference type="InterPro" id="IPR027304">
    <property type="entry name" value="Trigger_fact/SurA_dom_sf"/>
</dbReference>
<name>B3C541_9BACE</name>
<reference evidence="3 4" key="2">
    <citation type="submission" date="2008-04" db="EMBL/GenBank/DDBJ databases">
        <authorList>
            <person name="Fulton L."/>
            <person name="Clifton S."/>
            <person name="Fulton B."/>
            <person name="Xu J."/>
            <person name="Minx P."/>
            <person name="Pepin K.H."/>
            <person name="Johnson M."/>
            <person name="Thiruvilangam P."/>
            <person name="Bhonagiri V."/>
            <person name="Nash W.E."/>
            <person name="Mardis E.R."/>
            <person name="Wilson R.K."/>
        </authorList>
    </citation>
    <scope>NUCLEOTIDE SEQUENCE [LARGE SCALE GENOMIC DNA]</scope>
    <source>
        <strain evidence="3 4">DSM 17393</strain>
    </source>
</reference>
<dbReference type="GO" id="GO:0003755">
    <property type="term" value="F:peptidyl-prolyl cis-trans isomerase activity"/>
    <property type="evidence" value="ECO:0007669"/>
    <property type="project" value="UniProtKB-KW"/>
</dbReference>
<dbReference type="InterPro" id="IPR050245">
    <property type="entry name" value="PrsA_foldase"/>
</dbReference>
<organism evidence="3 4">
    <name type="scientific">Bacteroides intestinalis DSM 17393</name>
    <dbReference type="NCBI Taxonomy" id="471870"/>
    <lineage>
        <taxon>Bacteria</taxon>
        <taxon>Pseudomonadati</taxon>
        <taxon>Bacteroidota</taxon>
        <taxon>Bacteroidia</taxon>
        <taxon>Bacteroidales</taxon>
        <taxon>Bacteroidaceae</taxon>
        <taxon>Bacteroides</taxon>
    </lineage>
</organism>
<dbReference type="SUPFAM" id="SSF109998">
    <property type="entry name" value="Triger factor/SurA peptide-binding domain-like"/>
    <property type="match status" value="1"/>
</dbReference>
<dbReference type="STRING" id="471870.BACINT_00021"/>
<dbReference type="PROSITE" id="PS50198">
    <property type="entry name" value="PPIC_PPIASE_2"/>
    <property type="match status" value="1"/>
</dbReference>
<dbReference type="eggNOG" id="COG0760">
    <property type="taxonomic scope" value="Bacteria"/>
</dbReference>
<reference evidence="3 4" key="1">
    <citation type="submission" date="2008-04" db="EMBL/GenBank/DDBJ databases">
        <title>Draft genome sequence of Bacteroides intestinalis (DSM 17393).</title>
        <authorList>
            <person name="Sudarsanam P."/>
            <person name="Ley R."/>
            <person name="Guruge J."/>
            <person name="Turnbaugh P.J."/>
            <person name="Mahowald M."/>
            <person name="Liep D."/>
            <person name="Gordon J."/>
        </authorList>
    </citation>
    <scope>NUCLEOTIDE SEQUENCE [LARGE SCALE GENOMIC DNA]</scope>
    <source>
        <strain evidence="3 4">DSM 17393</strain>
    </source>
</reference>
<gene>
    <name evidence="3" type="ORF">BACINT_00021</name>
</gene>
<dbReference type="Proteomes" id="UP000004596">
    <property type="component" value="Unassembled WGS sequence"/>
</dbReference>
<evidence type="ECO:0000256" key="1">
    <source>
        <dbReference type="PROSITE-ProRule" id="PRU00278"/>
    </source>
</evidence>
<dbReference type="InterPro" id="IPR046357">
    <property type="entry name" value="PPIase_dom_sf"/>
</dbReference>
<dbReference type="Pfam" id="PF00639">
    <property type="entry name" value="Rotamase"/>
    <property type="match status" value="1"/>
</dbReference>
<sequence>MFSRYYIVLFQKKIVMIRSGLTIIFLCLGLTVFAQQDPMLMRINGKDILRSEFEYIYNKNNALSGIEQKTLNEYVDLFVNFKLKVAAAEAMGLDTTRAFREELEGYRRQLAKTYLTDETVSELAARQIYDKMKANQRAGQVRVSHIFKSLPQTATSHLLRTTETRMDSLYTALQNGQADFDACVRNFSDEKKSFWVSWLQMPAEFEDTVFKMKPGEISRPFFTPQGIHIVKVLERKDILPFEDVKDEIIRRQTRRHGMDKGTESLVEKLKKEYQYTPDKVGMDELLAKGQTEKKLFTLGGREYTGQMFANFAIAHPQGIQRQLKGFIMKSVLDYEYSRLEQKYPEFRMLMQEYRDGMLLFEISNREIWERVPSDEVGMAAYFDKHRSDYHWKNPHYKGIVIHSATKRIGKQVRKLLKSLPEEEWQDAIRLTFNAKKQQVQAEQGLFALGDNIYVDDEIFKKEKAEPIPSFPFTTFLGEKIKGPESYQEVRGLLVGDYQNYLEERWVARLRAASKVEINQEVLKTVNKH</sequence>
<feature type="domain" description="PpiC" evidence="2">
    <location>
        <begin position="138"/>
        <end position="234"/>
    </location>
</feature>
<keyword evidence="1" id="KW-0697">Rotamase</keyword>
<evidence type="ECO:0000313" key="3">
    <source>
        <dbReference type="EMBL" id="EDV07625.1"/>
    </source>
</evidence>
<proteinExistence type="predicted"/>
<keyword evidence="1" id="KW-0413">Isomerase</keyword>
<dbReference type="EMBL" id="ABJL02000001">
    <property type="protein sequence ID" value="EDV07625.1"/>
    <property type="molecule type" value="Genomic_DNA"/>
</dbReference>